<evidence type="ECO:0000313" key="1">
    <source>
        <dbReference type="EMBL" id="KAJ2981748.1"/>
    </source>
</evidence>
<accession>A0ACC1NRK8</accession>
<proteinExistence type="predicted"/>
<name>A0ACC1NRK8_9HYPO</name>
<dbReference type="Proteomes" id="UP001143910">
    <property type="component" value="Unassembled WGS sequence"/>
</dbReference>
<sequence length="211" mass="21788">MVHLHRFGFAAVTALSFCRHATAGVVERISDAGAVLTSFSDSGCKTRNGEQAYLFEFVPSLSHIQGTPVANSELFSVLTSAVLGQGNSHAKDICTVTMASSLSSAYSSYLDGVRSGFDSRVNYVKGLHTKCGVDTFMVTFEPACTSESLTAVFTGGLSGIDKNAIITATFAGVPPAQQTIVYAGTGVALGVRGSLLSLAGFAATACIALIV</sequence>
<reference evidence="1" key="1">
    <citation type="submission" date="2022-08" db="EMBL/GenBank/DDBJ databases">
        <title>Genome Sequence of Lecanicillium fungicola.</title>
        <authorList>
            <person name="Buettner E."/>
        </authorList>
    </citation>
    <scope>NUCLEOTIDE SEQUENCE</scope>
    <source>
        <strain evidence="1">Babe33</strain>
    </source>
</reference>
<evidence type="ECO:0000313" key="2">
    <source>
        <dbReference type="Proteomes" id="UP001143910"/>
    </source>
</evidence>
<dbReference type="EMBL" id="JANJQO010000113">
    <property type="protein sequence ID" value="KAJ2981748.1"/>
    <property type="molecule type" value="Genomic_DNA"/>
</dbReference>
<organism evidence="1 2">
    <name type="scientific">Zarea fungicola</name>
    <dbReference type="NCBI Taxonomy" id="93591"/>
    <lineage>
        <taxon>Eukaryota</taxon>
        <taxon>Fungi</taxon>
        <taxon>Dikarya</taxon>
        <taxon>Ascomycota</taxon>
        <taxon>Pezizomycotina</taxon>
        <taxon>Sordariomycetes</taxon>
        <taxon>Hypocreomycetidae</taxon>
        <taxon>Hypocreales</taxon>
        <taxon>Cordycipitaceae</taxon>
        <taxon>Zarea</taxon>
    </lineage>
</organism>
<comment type="caution">
    <text evidence="1">The sequence shown here is derived from an EMBL/GenBank/DDBJ whole genome shotgun (WGS) entry which is preliminary data.</text>
</comment>
<protein>
    <submittedName>
        <fullName evidence="1">Uncharacterized protein</fullName>
    </submittedName>
</protein>
<keyword evidence="2" id="KW-1185">Reference proteome</keyword>
<gene>
    <name evidence="1" type="ORF">NQ176_g1838</name>
</gene>